<comment type="caution">
    <text evidence="1">The sequence shown here is derived from an EMBL/GenBank/DDBJ whole genome shotgun (WGS) entry which is preliminary data.</text>
</comment>
<dbReference type="RefSeq" id="WP_135058628.1">
    <property type="nucleotide sequence ID" value="NZ_JADGLC010000038.1"/>
</dbReference>
<evidence type="ECO:0000313" key="2">
    <source>
        <dbReference type="Proteomes" id="UP000297396"/>
    </source>
</evidence>
<accession>A0A4Y9JPP9</accession>
<gene>
    <name evidence="1" type="ORF">E4T80_11915</name>
</gene>
<protein>
    <submittedName>
        <fullName evidence="1">Uncharacterized protein</fullName>
    </submittedName>
</protein>
<dbReference type="OrthoDB" id="6169388at2"/>
<reference evidence="1 2" key="1">
    <citation type="submission" date="2019-03" db="EMBL/GenBank/DDBJ databases">
        <title>Diversity of the mouse oral microbiome.</title>
        <authorList>
            <person name="Joseph S."/>
            <person name="Aduse-Opoku J."/>
            <person name="Curtis M."/>
            <person name="Wade W."/>
            <person name="Hashim A."/>
        </authorList>
    </citation>
    <scope>NUCLEOTIDE SEQUENCE [LARGE SCALE GENOMIC DNA]</scope>
    <source>
        <strain evidence="1 2">WT12</strain>
    </source>
</reference>
<dbReference type="EMBL" id="SPPA01000038">
    <property type="protein sequence ID" value="TFV07691.1"/>
    <property type="molecule type" value="Genomic_DNA"/>
</dbReference>
<proteinExistence type="predicted"/>
<dbReference type="AlphaFoldDB" id="A0A4Y9JPP9"/>
<name>A0A4Y9JPP9_9PAST</name>
<dbReference type="Proteomes" id="UP000297396">
    <property type="component" value="Unassembled WGS sequence"/>
</dbReference>
<evidence type="ECO:0000313" key="1">
    <source>
        <dbReference type="EMBL" id="TFV07691.1"/>
    </source>
</evidence>
<sequence>MCECIDVYKSKLADSLQEQGVELIGGISFNTVFPMRNFEVLGERTVVEIQYVEKKTSKNGDVREVKRRTKVINDYCPFCGNKYE</sequence>
<organism evidence="1 2">
    <name type="scientific">Muribacter muris</name>
    <dbReference type="NCBI Taxonomy" id="67855"/>
    <lineage>
        <taxon>Bacteria</taxon>
        <taxon>Pseudomonadati</taxon>
        <taxon>Pseudomonadota</taxon>
        <taxon>Gammaproteobacteria</taxon>
        <taxon>Pasteurellales</taxon>
        <taxon>Pasteurellaceae</taxon>
        <taxon>Muribacter</taxon>
    </lineage>
</organism>